<gene>
    <name evidence="3" type="ORF">UFOVP1332_3</name>
    <name evidence="2" type="ORF">UFOVP565_40</name>
</gene>
<keyword evidence="1" id="KW-1133">Transmembrane helix</keyword>
<organism evidence="3">
    <name type="scientific">uncultured Caudovirales phage</name>
    <dbReference type="NCBI Taxonomy" id="2100421"/>
    <lineage>
        <taxon>Viruses</taxon>
        <taxon>Duplodnaviria</taxon>
        <taxon>Heunggongvirae</taxon>
        <taxon>Uroviricota</taxon>
        <taxon>Caudoviricetes</taxon>
        <taxon>Peduoviridae</taxon>
        <taxon>Maltschvirus</taxon>
        <taxon>Maltschvirus maltsch</taxon>
    </lineage>
</organism>
<dbReference type="EMBL" id="LR797279">
    <property type="protein sequence ID" value="CAB4198892.1"/>
    <property type="molecule type" value="Genomic_DNA"/>
</dbReference>
<keyword evidence="1" id="KW-0812">Transmembrane</keyword>
<evidence type="ECO:0000256" key="1">
    <source>
        <dbReference type="SAM" id="Phobius"/>
    </source>
</evidence>
<accession>A0A6J5RS82</accession>
<protein>
    <submittedName>
        <fullName evidence="3">Uncharacterized protein</fullName>
    </submittedName>
</protein>
<feature type="transmembrane region" description="Helical" evidence="1">
    <location>
        <begin position="84"/>
        <end position="106"/>
    </location>
</feature>
<name>A0A6J5RS82_9CAUD</name>
<dbReference type="EMBL" id="LR796545">
    <property type="protein sequence ID" value="CAB4150536.1"/>
    <property type="molecule type" value="Genomic_DNA"/>
</dbReference>
<sequence length="177" mass="19166">MKLLLLVLVLLLCVGCSPSAAIARNATDMSARAQEDISAWNRVEKIHPDLAGEAKAGRDRAKRTVHGANDTLQLLTGVEDSTPWWASLLGYLAVAVIVVGIVFVLAQTGIGTALRVALGWIPRRKASIAALAVDTIDTQKPETNRELISALRQDPEFDVAYKRAQARRKAERDASTI</sequence>
<evidence type="ECO:0000313" key="2">
    <source>
        <dbReference type="EMBL" id="CAB4150536.1"/>
    </source>
</evidence>
<reference evidence="3" key="1">
    <citation type="submission" date="2020-05" db="EMBL/GenBank/DDBJ databases">
        <authorList>
            <person name="Chiriac C."/>
            <person name="Salcher M."/>
            <person name="Ghai R."/>
            <person name="Kavagutti S V."/>
        </authorList>
    </citation>
    <scope>NUCLEOTIDE SEQUENCE</scope>
</reference>
<keyword evidence="1" id="KW-0472">Membrane</keyword>
<proteinExistence type="predicted"/>
<evidence type="ECO:0000313" key="3">
    <source>
        <dbReference type="EMBL" id="CAB4198892.1"/>
    </source>
</evidence>